<dbReference type="RefSeq" id="WP_375524634.1">
    <property type="nucleotide sequence ID" value="NZ_JBHILM010000007.1"/>
</dbReference>
<name>A0ABV5B5A5_9BACL</name>
<dbReference type="Proteomes" id="UP001580407">
    <property type="component" value="Unassembled WGS sequence"/>
</dbReference>
<evidence type="ECO:0000313" key="1">
    <source>
        <dbReference type="EMBL" id="MFB5680835.1"/>
    </source>
</evidence>
<evidence type="ECO:0000313" key="2">
    <source>
        <dbReference type="Proteomes" id="UP001580407"/>
    </source>
</evidence>
<comment type="caution">
    <text evidence="1">The sequence shown here is derived from an EMBL/GenBank/DDBJ whole genome shotgun (WGS) entry which is preliminary data.</text>
</comment>
<dbReference type="EMBL" id="JBHILM010000007">
    <property type="protein sequence ID" value="MFB5680835.1"/>
    <property type="molecule type" value="Genomic_DNA"/>
</dbReference>
<protein>
    <submittedName>
        <fullName evidence="1">Uncharacterized protein</fullName>
    </submittedName>
</protein>
<accession>A0ABV5B5A5</accession>
<proteinExistence type="predicted"/>
<keyword evidence="2" id="KW-1185">Reference proteome</keyword>
<sequence>MKKTVFDPTVFDNLKVAIENQIYDLDNIDGVIRVTGRDDRLEMSVMAREFAIRFQVSGDERITAEIRLEASLRELAAEILEQEGEEPGCRLQLRFMLPVRDVSAECPRLEEAVRGIWGQTTDLAQRISYIYGQKAESFLNTMQLDFRRKINEEQMEDLPELIDHVLRTLVELRAAVVD</sequence>
<organism evidence="1 2">
    <name type="scientific">Paenibacillus terreus</name>
    <dbReference type="NCBI Taxonomy" id="1387834"/>
    <lineage>
        <taxon>Bacteria</taxon>
        <taxon>Bacillati</taxon>
        <taxon>Bacillota</taxon>
        <taxon>Bacilli</taxon>
        <taxon>Bacillales</taxon>
        <taxon>Paenibacillaceae</taxon>
        <taxon>Paenibacillus</taxon>
    </lineage>
</organism>
<gene>
    <name evidence="1" type="ORF">ACE3NQ_07935</name>
</gene>
<reference evidence="1 2" key="1">
    <citation type="submission" date="2024-09" db="EMBL/GenBank/DDBJ databases">
        <authorList>
            <person name="Ruan L."/>
        </authorList>
    </citation>
    <scope>NUCLEOTIDE SEQUENCE [LARGE SCALE GENOMIC DNA]</scope>
    <source>
        <strain evidence="1 2">D33</strain>
    </source>
</reference>